<dbReference type="InterPro" id="IPR018752">
    <property type="entry name" value="DabA"/>
</dbReference>
<gene>
    <name evidence="6" type="primary">dabA</name>
    <name evidence="7" type="ORF">MM817_01970</name>
</gene>
<evidence type="ECO:0000256" key="6">
    <source>
        <dbReference type="HAMAP-Rule" id="MF_01871"/>
    </source>
</evidence>
<sequence length="830" mass="92637">MNVMNAQGTNLMNKVEAVCQRIAPLWPAKHFVAVNPYVGLSDQSFWQAHKTLERMTGVGLCMPRAYYIEQMANGRITSADLAAALQELGSSWDVLDFEQVLAHETPLSVSPLSLLTDVLKELDEQDWSNFVVDRISQYCAAYFDEGQALWSMPWRDKSLYSGWLEFMRIDKSPWTMGVRGMGDATKALPDTAQGTIVWALQELAIPPFAIDDYLYATLLSVGGWAGWTRYLSWQAELKKSHDESIRDLLAIRLAWDALLYKLCYSEALKTHWHQAIEATTRPVGHDEDVGNQIDAVLQTAFEAGYRRQLAASLIVADGTSQRNGRADVQAVFCIDVRSEVYRRAFETVAPRVETLGFAGFFGIMMEYVPFGAVEGHRHLPILFNPAYRICERLDSADERETNKLIDQRHTRLRVASAWKTFKTSASSCFSFVEAVGLLSATKLVSDSMGWTRPVPNPDHKGLHAGVYDRLGPGLTTEAVGSRTCSDGSSTGIPESDRPAVAELVLRNMGMIRDFARLVLFVGHGSTTVNNPQATGLDCGACAGQSGEASARIAVALLNDPLTRRGLSQRGIEIPADTYFIAGLHDTTTDELFLFNTEHAPSSHTQDLVQLRQWLEAAGQMTRMERATLLGIGDLPMPTIRADMRRRTRDWAQLRPEWALAGNAAFIAAPRIRTAHCDLAGRVFLHEYNWHNDVNFETLQLIMTAPMIVANWINMQYYGSMVDNIQFGSGNKVLHNVVGGSIGVLEGNGGDLRVGLALQSLHDGARWVHEPIRLQVLIEAPQCAIDVVIDNHEMVRELVENAWIHLFQIDENGNLNRRGIDKQWRRYYVTE</sequence>
<keyword evidence="5 6" id="KW-0472">Membrane</keyword>
<feature type="binding site" evidence="6">
    <location>
        <position position="538"/>
    </location>
    <ligand>
        <name>Zn(2+)</name>
        <dbReference type="ChEBI" id="CHEBI:29105"/>
    </ligand>
</feature>
<evidence type="ECO:0000313" key="7">
    <source>
        <dbReference type="EMBL" id="MCI0183679.1"/>
    </source>
</evidence>
<feature type="binding site" evidence="6">
    <location>
        <position position="523"/>
    </location>
    <ligand>
        <name>Zn(2+)</name>
        <dbReference type="ChEBI" id="CHEBI:29105"/>
    </ligand>
</feature>
<dbReference type="Pfam" id="PF10070">
    <property type="entry name" value="DabA"/>
    <property type="match status" value="1"/>
</dbReference>
<comment type="caution">
    <text evidence="7">The sequence shown here is derived from an EMBL/GenBank/DDBJ whole genome shotgun (WGS) entry which is preliminary data.</text>
</comment>
<evidence type="ECO:0000256" key="4">
    <source>
        <dbReference type="ARBA" id="ARBA00022833"/>
    </source>
</evidence>
<comment type="subunit">
    <text evidence="6">Forms a complex with DabB.</text>
</comment>
<dbReference type="AlphaFoldDB" id="A0A9X1VA38"/>
<proteinExistence type="inferred from homology"/>
<dbReference type="PANTHER" id="PTHR38344">
    <property type="entry name" value="UPF0753 PROTEIN AQ_863"/>
    <property type="match status" value="1"/>
</dbReference>
<keyword evidence="2 6" id="KW-1003">Cell membrane</keyword>
<keyword evidence="3 6" id="KW-0479">Metal-binding</keyword>
<comment type="similarity">
    <text evidence="6">Belongs to the inorganic carbon transporter (TC 9.A.2) DabA family.</text>
</comment>
<accession>A0A9X1VA38</accession>
<evidence type="ECO:0000256" key="5">
    <source>
        <dbReference type="ARBA" id="ARBA00023136"/>
    </source>
</evidence>
<protein>
    <recommendedName>
        <fullName evidence="6">Probable inorganic carbon transporter subunit DabA</fullName>
    </recommendedName>
</protein>
<organism evidence="7 8">
    <name type="scientific">Sulfoacidibacillus ferrooxidans</name>
    <dbReference type="NCBI Taxonomy" id="2005001"/>
    <lineage>
        <taxon>Bacteria</taxon>
        <taxon>Bacillati</taxon>
        <taxon>Bacillota</taxon>
        <taxon>Bacilli</taxon>
        <taxon>Bacillales</taxon>
        <taxon>Alicyclobacillaceae</taxon>
        <taxon>Sulfoacidibacillus</taxon>
    </lineage>
</organism>
<feature type="binding site" evidence="6">
    <location>
        <position position="333"/>
    </location>
    <ligand>
        <name>Zn(2+)</name>
        <dbReference type="ChEBI" id="CHEBI:29105"/>
    </ligand>
</feature>
<dbReference type="PANTHER" id="PTHR38344:SF1">
    <property type="entry name" value="INORGANIC CARBON TRANSPORTER SUBUNIT DABA-RELATED"/>
    <property type="match status" value="1"/>
</dbReference>
<evidence type="ECO:0000256" key="2">
    <source>
        <dbReference type="ARBA" id="ARBA00022475"/>
    </source>
</evidence>
<feature type="binding site" evidence="6">
    <location>
        <position position="335"/>
    </location>
    <ligand>
        <name>Zn(2+)</name>
        <dbReference type="ChEBI" id="CHEBI:29105"/>
    </ligand>
</feature>
<evidence type="ECO:0000256" key="1">
    <source>
        <dbReference type="ARBA" id="ARBA00022448"/>
    </source>
</evidence>
<keyword evidence="8" id="KW-1185">Reference proteome</keyword>
<comment type="cofactor">
    <cofactor evidence="6">
        <name>Zn(2+)</name>
        <dbReference type="ChEBI" id="CHEBI:29105"/>
    </cofactor>
</comment>
<name>A0A9X1VA38_9BACL</name>
<comment type="function">
    <text evidence="6">Part of an energy-coupled inorganic carbon pump.</text>
</comment>
<keyword evidence="4 6" id="KW-0862">Zinc</keyword>
<evidence type="ECO:0000313" key="8">
    <source>
        <dbReference type="Proteomes" id="UP001139263"/>
    </source>
</evidence>
<dbReference type="GO" id="GO:0005886">
    <property type="term" value="C:plasma membrane"/>
    <property type="evidence" value="ECO:0007669"/>
    <property type="project" value="UniProtKB-SubCell"/>
</dbReference>
<evidence type="ECO:0000256" key="3">
    <source>
        <dbReference type="ARBA" id="ARBA00022723"/>
    </source>
</evidence>
<keyword evidence="1 6" id="KW-0813">Transport</keyword>
<dbReference type="HAMAP" id="MF_01871">
    <property type="entry name" value="DabA"/>
    <property type="match status" value="1"/>
</dbReference>
<reference evidence="7" key="1">
    <citation type="submission" date="2022-03" db="EMBL/GenBank/DDBJ databases">
        <title>Draft Genome Sequence of Firmicute Strain S0AB, a Heterotrophic Iron/Sulfur-Oxidizing Extreme Acidophile.</title>
        <authorList>
            <person name="Vergara E."/>
            <person name="Pakostova E."/>
            <person name="Johnson D.B."/>
            <person name="Holmes D.S."/>
        </authorList>
    </citation>
    <scope>NUCLEOTIDE SEQUENCE</scope>
    <source>
        <strain evidence="7">S0AB</strain>
    </source>
</reference>
<dbReference type="EMBL" id="JALBUF010000005">
    <property type="protein sequence ID" value="MCI0183679.1"/>
    <property type="molecule type" value="Genomic_DNA"/>
</dbReference>
<comment type="subcellular location">
    <subcellularLocation>
        <location evidence="6">Cell membrane</location>
        <topology evidence="6">Peripheral membrane protein</topology>
    </subcellularLocation>
</comment>
<dbReference type="Proteomes" id="UP001139263">
    <property type="component" value="Unassembled WGS sequence"/>
</dbReference>
<dbReference type="GO" id="GO:0008270">
    <property type="term" value="F:zinc ion binding"/>
    <property type="evidence" value="ECO:0007669"/>
    <property type="project" value="UniProtKB-UniRule"/>
</dbReference>